<keyword evidence="14" id="KW-0131">Cell cycle</keyword>
<comment type="similarity">
    <text evidence="4">Belongs to the DASH complex DAD4 family.</text>
</comment>
<evidence type="ECO:0000256" key="13">
    <source>
        <dbReference type="ARBA" id="ARBA00023242"/>
    </source>
</evidence>
<keyword evidence="9" id="KW-0493">Microtubule</keyword>
<evidence type="ECO:0000256" key="10">
    <source>
        <dbReference type="ARBA" id="ARBA00022776"/>
    </source>
</evidence>
<dbReference type="GO" id="GO:0008608">
    <property type="term" value="P:attachment of spindle microtubules to kinetochore"/>
    <property type="evidence" value="ECO:0007669"/>
    <property type="project" value="InterPro"/>
</dbReference>
<dbReference type="Proteomes" id="UP000310189">
    <property type="component" value="Unassembled WGS sequence"/>
</dbReference>
<evidence type="ECO:0000256" key="2">
    <source>
        <dbReference type="ARBA" id="ARBA00004186"/>
    </source>
</evidence>
<evidence type="ECO:0000256" key="15">
    <source>
        <dbReference type="ARBA" id="ARBA00023328"/>
    </source>
</evidence>
<keyword evidence="12" id="KW-0206">Cytoskeleton</keyword>
<keyword evidence="8" id="KW-0132">Cell division</keyword>
<evidence type="ECO:0000313" key="18">
    <source>
        <dbReference type="Proteomes" id="UP000310189"/>
    </source>
</evidence>
<dbReference type="OrthoDB" id="5516652at2759"/>
<keyword evidence="11" id="KW-0995">Kinetochore</keyword>
<comment type="caution">
    <text evidence="17">The sequence shown here is derived from an EMBL/GenBank/DDBJ whole genome shotgun (WGS) entry which is preliminary data.</text>
</comment>
<keyword evidence="15" id="KW-0137">Centromere</keyword>
<evidence type="ECO:0000256" key="5">
    <source>
        <dbReference type="ARBA" id="ARBA00020259"/>
    </source>
</evidence>
<gene>
    <name evidence="17" type="ORF">E3P99_00716</name>
</gene>
<dbReference type="EMBL" id="SPNW01000008">
    <property type="protein sequence ID" value="TIA92114.1"/>
    <property type="molecule type" value="Genomic_DNA"/>
</dbReference>
<evidence type="ECO:0000256" key="11">
    <source>
        <dbReference type="ARBA" id="ARBA00022838"/>
    </source>
</evidence>
<dbReference type="PANTHER" id="PTHR28222">
    <property type="entry name" value="DASH COMPLEX SUBUNIT DAD4"/>
    <property type="match status" value="1"/>
</dbReference>
<accession>A0A4T0FWF4</accession>
<dbReference type="GO" id="GO:0042729">
    <property type="term" value="C:DASH complex"/>
    <property type="evidence" value="ECO:0007669"/>
    <property type="project" value="InterPro"/>
</dbReference>
<name>A0A4T0FWF4_9BASI</name>
<evidence type="ECO:0000256" key="8">
    <source>
        <dbReference type="ARBA" id="ARBA00022618"/>
    </source>
</evidence>
<evidence type="ECO:0000256" key="9">
    <source>
        <dbReference type="ARBA" id="ARBA00022701"/>
    </source>
</evidence>
<reference evidence="17 18" key="1">
    <citation type="submission" date="2019-03" db="EMBL/GenBank/DDBJ databases">
        <title>Sequencing 23 genomes of Wallemia ichthyophaga.</title>
        <authorList>
            <person name="Gostincar C."/>
        </authorList>
    </citation>
    <scope>NUCLEOTIDE SEQUENCE [LARGE SCALE GENOMIC DNA]</scope>
    <source>
        <strain evidence="17 18">EXF-5753</strain>
    </source>
</reference>
<keyword evidence="10" id="KW-0498">Mitosis</keyword>
<evidence type="ECO:0000256" key="12">
    <source>
        <dbReference type="ARBA" id="ARBA00023212"/>
    </source>
</evidence>
<dbReference type="InterPro" id="IPR013959">
    <property type="entry name" value="DASH_Dad4"/>
</dbReference>
<protein>
    <recommendedName>
        <fullName evidence="5">DASH complex subunit DAD4</fullName>
    </recommendedName>
    <alternativeName>
        <fullName evidence="16">Outer kinetochore protein DAD4</fullName>
    </alternativeName>
</protein>
<dbReference type="Pfam" id="PF08650">
    <property type="entry name" value="DASH_Dad4"/>
    <property type="match status" value="1"/>
</dbReference>
<sequence>MANPFEEKQAILLERIIKNVGRCNEAFTELNQCVEDVNSANRDTVITAKLFDNYNRNVNYNLKAINELKKPL</sequence>
<keyword evidence="6" id="KW-0158">Chromosome</keyword>
<dbReference type="PANTHER" id="PTHR28222:SF1">
    <property type="entry name" value="DASH COMPLEX SUBUNIT DAD4"/>
    <property type="match status" value="1"/>
</dbReference>
<comment type="subcellular location">
    <subcellularLocation>
        <location evidence="3">Chromosome</location>
        <location evidence="3">Centromere</location>
        <location evidence="3">Kinetochore</location>
    </subcellularLocation>
    <subcellularLocation>
        <location evidence="2">Cytoplasm</location>
        <location evidence="2">Cytoskeleton</location>
        <location evidence="2">Spindle</location>
    </subcellularLocation>
    <subcellularLocation>
        <location evidence="1">Nucleus</location>
    </subcellularLocation>
</comment>
<dbReference type="AlphaFoldDB" id="A0A4T0FWF4"/>
<evidence type="ECO:0000256" key="4">
    <source>
        <dbReference type="ARBA" id="ARBA00009754"/>
    </source>
</evidence>
<evidence type="ECO:0000256" key="6">
    <source>
        <dbReference type="ARBA" id="ARBA00022454"/>
    </source>
</evidence>
<keyword evidence="13" id="KW-0539">Nucleus</keyword>
<proteinExistence type="inferred from homology"/>
<evidence type="ECO:0000256" key="14">
    <source>
        <dbReference type="ARBA" id="ARBA00023306"/>
    </source>
</evidence>
<dbReference type="GO" id="GO:0051301">
    <property type="term" value="P:cell division"/>
    <property type="evidence" value="ECO:0007669"/>
    <property type="project" value="UniProtKB-KW"/>
</dbReference>
<evidence type="ECO:0000256" key="16">
    <source>
        <dbReference type="ARBA" id="ARBA00030569"/>
    </source>
</evidence>
<evidence type="ECO:0000256" key="7">
    <source>
        <dbReference type="ARBA" id="ARBA00022490"/>
    </source>
</evidence>
<organism evidence="17 18">
    <name type="scientific">Wallemia hederae</name>
    <dbReference type="NCBI Taxonomy" id="1540922"/>
    <lineage>
        <taxon>Eukaryota</taxon>
        <taxon>Fungi</taxon>
        <taxon>Dikarya</taxon>
        <taxon>Basidiomycota</taxon>
        <taxon>Wallemiomycotina</taxon>
        <taxon>Wallemiomycetes</taxon>
        <taxon>Wallemiales</taxon>
        <taxon>Wallemiaceae</taxon>
        <taxon>Wallemia</taxon>
    </lineage>
</organism>
<dbReference type="GO" id="GO:0005874">
    <property type="term" value="C:microtubule"/>
    <property type="evidence" value="ECO:0007669"/>
    <property type="project" value="UniProtKB-KW"/>
</dbReference>
<keyword evidence="18" id="KW-1185">Reference proteome</keyword>
<keyword evidence="7" id="KW-0963">Cytoplasm</keyword>
<dbReference type="GO" id="GO:0072686">
    <property type="term" value="C:mitotic spindle"/>
    <property type="evidence" value="ECO:0007669"/>
    <property type="project" value="InterPro"/>
</dbReference>
<evidence type="ECO:0000313" key="17">
    <source>
        <dbReference type="EMBL" id="TIA92114.1"/>
    </source>
</evidence>
<evidence type="ECO:0000256" key="3">
    <source>
        <dbReference type="ARBA" id="ARBA00004629"/>
    </source>
</evidence>
<evidence type="ECO:0000256" key="1">
    <source>
        <dbReference type="ARBA" id="ARBA00004123"/>
    </source>
</evidence>